<name>A0ABP1RHS2_9HEXA</name>
<accession>A0ABP1RHS2</accession>
<keyword evidence="1" id="KW-0812">Transmembrane</keyword>
<proteinExistence type="predicted"/>
<evidence type="ECO:0000313" key="3">
    <source>
        <dbReference type="Proteomes" id="UP001642540"/>
    </source>
</evidence>
<comment type="caution">
    <text evidence="2">The sequence shown here is derived from an EMBL/GenBank/DDBJ whole genome shotgun (WGS) entry which is preliminary data.</text>
</comment>
<gene>
    <name evidence="2" type="ORF">ODALV1_LOCUS22337</name>
</gene>
<dbReference type="Proteomes" id="UP001642540">
    <property type="component" value="Unassembled WGS sequence"/>
</dbReference>
<organism evidence="2 3">
    <name type="scientific">Orchesella dallaii</name>
    <dbReference type="NCBI Taxonomy" id="48710"/>
    <lineage>
        <taxon>Eukaryota</taxon>
        <taxon>Metazoa</taxon>
        <taxon>Ecdysozoa</taxon>
        <taxon>Arthropoda</taxon>
        <taxon>Hexapoda</taxon>
        <taxon>Collembola</taxon>
        <taxon>Entomobryomorpha</taxon>
        <taxon>Entomobryoidea</taxon>
        <taxon>Orchesellidae</taxon>
        <taxon>Orchesellinae</taxon>
        <taxon>Orchesella</taxon>
    </lineage>
</organism>
<dbReference type="EMBL" id="CAXLJM020000075">
    <property type="protein sequence ID" value="CAL8128572.1"/>
    <property type="molecule type" value="Genomic_DNA"/>
</dbReference>
<protein>
    <submittedName>
        <fullName evidence="2">Uncharacterized protein</fullName>
    </submittedName>
</protein>
<feature type="transmembrane region" description="Helical" evidence="1">
    <location>
        <begin position="1347"/>
        <end position="1365"/>
    </location>
</feature>
<feature type="transmembrane region" description="Helical" evidence="1">
    <location>
        <begin position="1292"/>
        <end position="1314"/>
    </location>
</feature>
<evidence type="ECO:0000313" key="2">
    <source>
        <dbReference type="EMBL" id="CAL8128572.1"/>
    </source>
</evidence>
<reference evidence="2 3" key="1">
    <citation type="submission" date="2024-08" db="EMBL/GenBank/DDBJ databases">
        <authorList>
            <person name="Cucini C."/>
            <person name="Frati F."/>
        </authorList>
    </citation>
    <scope>NUCLEOTIDE SEQUENCE [LARGE SCALE GENOMIC DNA]</scope>
</reference>
<keyword evidence="1" id="KW-0472">Membrane</keyword>
<keyword evidence="3" id="KW-1185">Reference proteome</keyword>
<keyword evidence="1" id="KW-1133">Transmembrane helix</keyword>
<evidence type="ECO:0000256" key="1">
    <source>
        <dbReference type="SAM" id="Phobius"/>
    </source>
</evidence>
<sequence>MNNEVTTTLNYFSGCYLKFIVPWEYPKHISFEVQNILHKLQLASRSSTLFPFSVESEQRVSNKRRQGGRFSSCFIHTFVDAHANNFLLILLGRLPEFEGQVVEKPNHLIFFTTLELMPEFFGFYKTFVPQMYSTGITLLITNNLQHINFICISCPNNQDRFYKLSLNEMKTRRILETTWKILNSNLFQAPIYSLITTPITLERYTASHCDELAKIVPDRIEVHVPHLRVCVMKVLQQKFNFSVSNELDLNRFIGDIQNVQLSTQLMKMKGIDYLPYGLIFERFSYIIVENSTATYQWTLFKPFDTLTWICFLASAFTLLIFAAYCNGTGNISTNFFSILASALDQPFLYASDVNKYPNYRLIWGIMTLVLSGAYKGKIFSFLSKSSVLNWPENIGEVLSKDYIKITLTNAVTMYQGRPIVVGSNLHEMLAETNVNSSDNLFAMLEKETVHYQEPENLFLSKVIASHADKNSLNFKPSHLAIVDANGYILRLKRAFMVLAKDKSVSDLKDISGITASKVWTAYSNFFKPFFANVLGQLLESGIFMRWAENQALAESLALINEVNTTTNDLYNISMEFRLPAKFFIRYMKASILEQTLLNTSDLNKFPIYRLTWGIAILILSGAYKGKMFSYLSKSSAVIWPDNIGEKVTANKSPAGQMDSKFKSSRIAIMDANGCILRLKRAFMVLAKDKSVSHPKGIFTGLSSTVVWIAYSNFFKPFFENGLANLVESGIFMRWAQNHALAESLALITEVNRTTYDLYNISMEFRLPAKFFIRYMKASILDQPFLHSSDLNKFPNYILIWGIVTLILSGAYKGMMYSYLSKSSALIWPNNIVEVLGKDYTKVSLTTAYNIHQGKPVPVGCFLHTVLLQASGNSSHNVFSKLDKQIVHYQGFENKFLSNVISNERRRLKFKPSHLAIVDRSACILRLKRAFMVLAKDKSVSDPKVISGLIDITVWIVYSNFFKPIFTNGLAQLEESGILLRWAAEEISNKSAGAIQYFRNCHFKFNLPHLFQDSPFRIVVLSLLGELSRCLTTTISIQTDSFESKEYAQIRRERFYSCSLRIYVEIEKHETAVNSYYEPPKLPVLVGRSFPHTSPFKSLLEKPNHLIFLNDLESKTVNILQKLIKQKVQHSNGIVILTDLLQHFHLICITCENFLQKVDKGYFENPQKLLSTWKELHANLNNALILSRVTEMEIKTHEIEHCNIVKNTSQISTEPPLSLMCALLFLKIKLNFSITFDDKNKKNTGFVELFALYPQNIKALFRMTNVAHIPHASAFDAFSFIIIQNKPKHRFGLLNPFDMVTNFCLIGSMVAILLIGKWFMGSWIVNFLSIAASLLDQPLIFGSHLQKLPLYGIVWLTMVTVLSAAYKGKVFTLLTKELDPLWPETLREVLNGRYSIVTITPTYYITDGKLHENKSLLGEMLTELRKKPNSEYGQLDESYIYLKARGKELVQEIVNSDRHNRNVSSLAIIDKHPYITKLKQTLKILTDTKVVSNPTMIKVITVTHIWICDNFFNHLFTRGLAQLQQSGIWNR</sequence>